<organism evidence="2">
    <name type="scientific">Caenorhabditis brenneri</name>
    <name type="common">Nematode worm</name>
    <dbReference type="NCBI Taxonomy" id="135651"/>
    <lineage>
        <taxon>Eukaryota</taxon>
        <taxon>Metazoa</taxon>
        <taxon>Ecdysozoa</taxon>
        <taxon>Nematoda</taxon>
        <taxon>Chromadorea</taxon>
        <taxon>Rhabditida</taxon>
        <taxon>Rhabditina</taxon>
        <taxon>Rhabditomorpha</taxon>
        <taxon>Rhabditoidea</taxon>
        <taxon>Rhabditidae</taxon>
        <taxon>Peloderinae</taxon>
        <taxon>Caenorhabditis</taxon>
    </lineage>
</organism>
<evidence type="ECO:0000313" key="1">
    <source>
        <dbReference type="EMBL" id="EGT54831.1"/>
    </source>
</evidence>
<dbReference type="EMBL" id="GL379848">
    <property type="protein sequence ID" value="EGT54831.1"/>
    <property type="molecule type" value="Genomic_DNA"/>
</dbReference>
<dbReference type="HOGENOM" id="CLU_683753_0_0_1"/>
<proteinExistence type="predicted"/>
<protein>
    <recommendedName>
        <fullName evidence="3">F-box domain-containing protein</fullName>
    </recommendedName>
</protein>
<dbReference type="PANTHER" id="PTHR31379">
    <property type="entry name" value="F-BOX C PROTEIN-RELATED-RELATED"/>
    <property type="match status" value="1"/>
</dbReference>
<dbReference type="InterPro" id="IPR021942">
    <property type="entry name" value="DUF3557"/>
</dbReference>
<keyword evidence="2" id="KW-1185">Reference proteome</keyword>
<dbReference type="Pfam" id="PF12078">
    <property type="entry name" value="DUF3557"/>
    <property type="match status" value="1"/>
</dbReference>
<reference evidence="2" key="1">
    <citation type="submission" date="2011-07" db="EMBL/GenBank/DDBJ databases">
        <authorList>
            <consortium name="Caenorhabditis brenneri Sequencing and Analysis Consortium"/>
            <person name="Wilson R.K."/>
        </authorList>
    </citation>
    <scope>NUCLEOTIDE SEQUENCE [LARGE SCALE GENOMIC DNA]</scope>
    <source>
        <strain evidence="2">PB2801</strain>
    </source>
</reference>
<dbReference type="InParanoid" id="G0N7W6"/>
<evidence type="ECO:0008006" key="3">
    <source>
        <dbReference type="Google" id="ProtNLM"/>
    </source>
</evidence>
<dbReference type="Proteomes" id="UP000008068">
    <property type="component" value="Unassembled WGS sequence"/>
</dbReference>
<sequence>MNSKPLSYESQKILMEYLPYMTRMKLSRCCPSLRTIEKLVPLRLNNVTLDSRFTLDNTEFCLEVVRKCPDGVPVPECFRNGYDGVMDTLDQHGVPDIEDRNSWTPGDIVRRNHIAEEAEEPIPDLEQRINHLKAMLPEEGVYANDLDYIEMLEIELQAFKNRRDNIFSPYQLVYRLKVYQEGQVTHIFYSDVDMKYSAKSKQLAEFLFGGRPVPISVKKLTVKPGDRTLRMPPGPIFKIRGLSLSYLLHNNINAASALHDSSFPLEKLSVGSFEPDDRNCSIVRNANELSVRFLMDRSIIGFIMGNENSKLTIRGLDENDISYEELIEIITQLRARNRDICLRLLFDEAPDYHNRFDNIGRQFQADRIDNYLSVPMEGNLHLRIEFERTLPFVVRLSTVRIAM</sequence>
<name>G0N7W6_CAEBE</name>
<dbReference type="AlphaFoldDB" id="G0N7W6"/>
<gene>
    <name evidence="1" type="ORF">CAEBREN_12706</name>
</gene>
<accession>G0N7W6</accession>
<dbReference type="PANTHER" id="PTHR31379:SF1">
    <property type="entry name" value="F-BOX C PROTEIN-RELATED"/>
    <property type="match status" value="1"/>
</dbReference>
<evidence type="ECO:0000313" key="2">
    <source>
        <dbReference type="Proteomes" id="UP000008068"/>
    </source>
</evidence>